<name>A0A7K4BYU3_9ARCH</name>
<evidence type="ECO:0000256" key="3">
    <source>
        <dbReference type="ARBA" id="ARBA00022679"/>
    </source>
</evidence>
<comment type="similarity">
    <text evidence="1 7">Belongs to the TYW3 family.</text>
</comment>
<evidence type="ECO:0000256" key="1">
    <source>
        <dbReference type="ARBA" id="ARBA00008569"/>
    </source>
</evidence>
<dbReference type="GO" id="GO:0031591">
    <property type="term" value="P:wybutosine biosynthetic process"/>
    <property type="evidence" value="ECO:0007669"/>
    <property type="project" value="InterPro"/>
</dbReference>
<dbReference type="InterPro" id="IPR003827">
    <property type="entry name" value="tRNA_yW-synthesising"/>
</dbReference>
<protein>
    <recommendedName>
        <fullName evidence="6 7">tRNA(Phe) 7-((3-amino-3-carboxypropyl)-4-demethylwyosine(37)-N(4))-methyltransferase</fullName>
        <ecNumber evidence="7">2.1.1.282</ecNumber>
    </recommendedName>
    <alternativeName>
        <fullName evidence="7">tRNA wyosine derivatives biosynthesis protein Taw3</fullName>
    </alternativeName>
</protein>
<organism evidence="9 10">
    <name type="scientific">Candidatus Iainarchaeum sp</name>
    <dbReference type="NCBI Taxonomy" id="3101447"/>
    <lineage>
        <taxon>Archaea</taxon>
        <taxon>Candidatus Iainarchaeota</taxon>
        <taxon>Candidatus Iainarchaeia</taxon>
        <taxon>Candidatus Iainarchaeales</taxon>
        <taxon>Candidatus Iainarchaeaceae</taxon>
        <taxon>Candidatus Iainarchaeum</taxon>
    </lineage>
</organism>
<keyword evidence="2 7" id="KW-0489">Methyltransferase</keyword>
<dbReference type="EC" id="2.1.1.282" evidence="7"/>
<dbReference type="Proteomes" id="UP000526302">
    <property type="component" value="Unassembled WGS sequence"/>
</dbReference>
<comment type="caution">
    <text evidence="9">The sequence shown here is derived from an EMBL/GenBank/DDBJ whole genome shotgun (WGS) entry which is preliminary data.</text>
</comment>
<evidence type="ECO:0000256" key="6">
    <source>
        <dbReference type="ARBA" id="ARBA00030554"/>
    </source>
</evidence>
<evidence type="ECO:0000313" key="9">
    <source>
        <dbReference type="EMBL" id="NMA44413.1"/>
    </source>
</evidence>
<dbReference type="InterPro" id="IPR036602">
    <property type="entry name" value="tRNA_yW-synthesising-like_sf"/>
</dbReference>
<reference evidence="9 10" key="1">
    <citation type="journal article" date="2020" name="Biotechnol. Biofuels">
        <title>New insights from the biogas microbiome by comprehensive genome-resolved metagenomics of nearly 1600 species originating from multiple anaerobic digesters.</title>
        <authorList>
            <person name="Campanaro S."/>
            <person name="Treu L."/>
            <person name="Rodriguez-R L.M."/>
            <person name="Kovalovszki A."/>
            <person name="Ziels R.M."/>
            <person name="Maus I."/>
            <person name="Zhu X."/>
            <person name="Kougias P.G."/>
            <person name="Basile A."/>
            <person name="Luo G."/>
            <person name="Schluter A."/>
            <person name="Konstantinidis K.T."/>
            <person name="Angelidaki I."/>
        </authorList>
    </citation>
    <scope>NUCLEOTIDE SEQUENCE [LARGE SCALE GENOMIC DNA]</scope>
    <source>
        <strain evidence="9">AS22ysBPME_79</strain>
    </source>
</reference>
<dbReference type="PANTHER" id="PTHR48418">
    <property type="entry name" value="TRNA WYBUTOSINE-SYNTHESIZING PROTEIN 3"/>
    <property type="match status" value="1"/>
</dbReference>
<feature type="domain" description="tRNA wybutosine-synthesizing protein" evidence="8">
    <location>
        <begin position="18"/>
        <end position="192"/>
    </location>
</feature>
<gene>
    <name evidence="7" type="primary">taw3</name>
    <name evidence="9" type="ORF">GX950_01200</name>
</gene>
<evidence type="ECO:0000313" key="10">
    <source>
        <dbReference type="Proteomes" id="UP000526302"/>
    </source>
</evidence>
<comment type="catalytic activity">
    <reaction evidence="7">
        <text>4-demethyl-7-[(3S)-3-amino-3-carboxypropyl]wyosine(37) in tRNA(Phe) + S-adenosyl-L-methionine = 7-[(3S)-3-amino-3-carboxypropyl]wyosine(37) in tRNA(Phe) + S-adenosyl-L-homocysteine + H(+)</text>
        <dbReference type="Rhea" id="RHEA:36635"/>
        <dbReference type="Rhea" id="RHEA-COMP:10378"/>
        <dbReference type="Rhea" id="RHEA-COMP:10379"/>
        <dbReference type="ChEBI" id="CHEBI:15378"/>
        <dbReference type="ChEBI" id="CHEBI:57856"/>
        <dbReference type="ChEBI" id="CHEBI:59789"/>
        <dbReference type="ChEBI" id="CHEBI:73543"/>
        <dbReference type="ChEBI" id="CHEBI:73550"/>
        <dbReference type="EC" id="2.1.1.282"/>
    </reaction>
</comment>
<dbReference type="EMBL" id="JAAZKV010000009">
    <property type="protein sequence ID" value="NMA44413.1"/>
    <property type="molecule type" value="Genomic_DNA"/>
</dbReference>
<dbReference type="HAMAP" id="MF_00266">
    <property type="entry name" value="TYW3_archaea"/>
    <property type="match status" value="1"/>
</dbReference>
<evidence type="ECO:0000256" key="2">
    <source>
        <dbReference type="ARBA" id="ARBA00022603"/>
    </source>
</evidence>
<keyword evidence="3 7" id="KW-0808">Transferase</keyword>
<accession>A0A7K4BYU3</accession>
<evidence type="ECO:0000256" key="5">
    <source>
        <dbReference type="ARBA" id="ARBA00022694"/>
    </source>
</evidence>
<dbReference type="GO" id="GO:0008175">
    <property type="term" value="F:tRNA methyltransferase activity"/>
    <property type="evidence" value="ECO:0007669"/>
    <property type="project" value="InterPro"/>
</dbReference>
<keyword evidence="5 7" id="KW-0819">tRNA processing</keyword>
<dbReference type="InterPro" id="IPR022908">
    <property type="entry name" value="Taw3"/>
</dbReference>
<sequence length="196" mass="22785">MNEKESRFEMTKKHHTQTFLKAKKEGKMDKDFIPLCAHIAKTKEYFTSSCCAGRISLVGLNKEEEKKESAFHRKWHRTVKLKEIEEGINSYKGHILWFKQEPIILHIGTKNIENAKKILVLCEKVGIKRAGIKVAKEGKYIVEILGTHNITAPIKEGKFVIDKKHTEYLVKKANQKFIKNQKTLEKLTKQIKKEIK</sequence>
<comment type="function">
    <text evidence="7">S-adenosyl-L-methionine-dependent methyltransferase that acts as a component of the wyosine derivatives biosynthesis pathway. Probably methylates N-4 position of wybutosine-86 to produce wybutosine-72.</text>
</comment>
<dbReference type="Gene3D" id="3.30.1960.10">
    <property type="entry name" value="tRNA wybutosine-synthesizing-like"/>
    <property type="match status" value="1"/>
</dbReference>
<evidence type="ECO:0000256" key="7">
    <source>
        <dbReference type="HAMAP-Rule" id="MF_00266"/>
    </source>
</evidence>
<dbReference type="SUPFAM" id="SSF111278">
    <property type="entry name" value="SSo0622-like"/>
    <property type="match status" value="1"/>
</dbReference>
<evidence type="ECO:0000259" key="8">
    <source>
        <dbReference type="Pfam" id="PF02676"/>
    </source>
</evidence>
<dbReference type="GO" id="GO:0030488">
    <property type="term" value="P:tRNA methylation"/>
    <property type="evidence" value="ECO:0007669"/>
    <property type="project" value="InterPro"/>
</dbReference>
<keyword evidence="4 7" id="KW-0949">S-adenosyl-L-methionine</keyword>
<dbReference type="PANTHER" id="PTHR48418:SF1">
    <property type="entry name" value="TRNA WYBUTOSINE-SYNTHESIZING PROTEIN 3"/>
    <property type="match status" value="1"/>
</dbReference>
<dbReference type="AlphaFoldDB" id="A0A7K4BYU3"/>
<evidence type="ECO:0000256" key="4">
    <source>
        <dbReference type="ARBA" id="ARBA00022691"/>
    </source>
</evidence>
<proteinExistence type="inferred from homology"/>
<dbReference type="Pfam" id="PF02676">
    <property type="entry name" value="TYW3"/>
    <property type="match status" value="1"/>
</dbReference>